<evidence type="ECO:0000313" key="1">
    <source>
        <dbReference type="EMBL" id="JAH68612.1"/>
    </source>
</evidence>
<protein>
    <submittedName>
        <fullName evidence="1">Uncharacterized protein</fullName>
    </submittedName>
</protein>
<reference evidence="1" key="1">
    <citation type="submission" date="2014-11" db="EMBL/GenBank/DDBJ databases">
        <authorList>
            <person name="Amaro Gonzalez C."/>
        </authorList>
    </citation>
    <scope>NUCLEOTIDE SEQUENCE</scope>
</reference>
<accession>A0A0E9US13</accession>
<organism evidence="1">
    <name type="scientific">Anguilla anguilla</name>
    <name type="common">European freshwater eel</name>
    <name type="synonym">Muraena anguilla</name>
    <dbReference type="NCBI Taxonomy" id="7936"/>
    <lineage>
        <taxon>Eukaryota</taxon>
        <taxon>Metazoa</taxon>
        <taxon>Chordata</taxon>
        <taxon>Craniata</taxon>
        <taxon>Vertebrata</taxon>
        <taxon>Euteleostomi</taxon>
        <taxon>Actinopterygii</taxon>
        <taxon>Neopterygii</taxon>
        <taxon>Teleostei</taxon>
        <taxon>Anguilliformes</taxon>
        <taxon>Anguillidae</taxon>
        <taxon>Anguilla</taxon>
    </lineage>
</organism>
<sequence>MLRNGIQRHTYFQKKHFYKKYMKSFQIIY</sequence>
<dbReference type="EMBL" id="GBXM01039965">
    <property type="protein sequence ID" value="JAH68612.1"/>
    <property type="molecule type" value="Transcribed_RNA"/>
</dbReference>
<reference evidence="1" key="2">
    <citation type="journal article" date="2015" name="Fish Shellfish Immunol.">
        <title>Early steps in the European eel (Anguilla anguilla)-Vibrio vulnificus interaction in the gills: Role of the RtxA13 toxin.</title>
        <authorList>
            <person name="Callol A."/>
            <person name="Pajuelo D."/>
            <person name="Ebbesson L."/>
            <person name="Teles M."/>
            <person name="MacKenzie S."/>
            <person name="Amaro C."/>
        </authorList>
    </citation>
    <scope>NUCLEOTIDE SEQUENCE</scope>
</reference>
<name>A0A0E9US13_ANGAN</name>
<proteinExistence type="predicted"/>
<dbReference type="AlphaFoldDB" id="A0A0E9US13"/>